<dbReference type="GO" id="GO:0005507">
    <property type="term" value="F:copper ion binding"/>
    <property type="evidence" value="ECO:0007669"/>
    <property type="project" value="InterPro"/>
</dbReference>
<dbReference type="OrthoDB" id="5431326at2"/>
<dbReference type="SUPFAM" id="SSF49329">
    <property type="entry name" value="Cu,Zn superoxide dismutase-like"/>
    <property type="match status" value="1"/>
</dbReference>
<accession>A0A0W0XLN1</accession>
<keyword evidence="2" id="KW-0862">Zinc</keyword>
<comment type="cofactor">
    <cofactor evidence="2">
        <name>Cu cation</name>
        <dbReference type="ChEBI" id="CHEBI:23378"/>
    </cofactor>
    <text evidence="2">Binds 1 copper ion per subunit.</text>
</comment>
<sequence>MILKTLLTTLTSLSLCFFINPAVWAQEITTTVYTTDQNKPLGQVSFKDTEYGLLIIPLLNNLPSGAHGFHLHQNADCSEAGMAAGGHFDPQKTNQHKGPYANGHLGDLPVLFVMENGKASTPLLAPRLKTSDLKNLALMIHAGGDNYSDNPPLGGGGSRLGCGVIK</sequence>
<protein>
    <recommendedName>
        <fullName evidence="2">Superoxide dismutase [Cu-Zn]</fullName>
        <ecNumber evidence="2">1.15.1.1</ecNumber>
    </recommendedName>
</protein>
<feature type="chain" id="PRO_5006916639" description="Superoxide dismutase [Cu-Zn]" evidence="3">
    <location>
        <begin position="26"/>
        <end position="166"/>
    </location>
</feature>
<dbReference type="InterPro" id="IPR024134">
    <property type="entry name" value="SOD_Cu/Zn_/chaperone"/>
</dbReference>
<dbReference type="Gene3D" id="2.60.40.200">
    <property type="entry name" value="Superoxide dismutase, copper/zinc binding domain"/>
    <property type="match status" value="1"/>
</dbReference>
<organism evidence="5 6">
    <name type="scientific">Legionella quinlivanii</name>
    <dbReference type="NCBI Taxonomy" id="45073"/>
    <lineage>
        <taxon>Bacteria</taxon>
        <taxon>Pseudomonadati</taxon>
        <taxon>Pseudomonadota</taxon>
        <taxon>Gammaproteobacteria</taxon>
        <taxon>Legionellales</taxon>
        <taxon>Legionellaceae</taxon>
        <taxon>Legionella</taxon>
    </lineage>
</organism>
<dbReference type="AlphaFoldDB" id="A0A0W0XLN1"/>
<dbReference type="EMBL" id="LNYS01000025">
    <property type="protein sequence ID" value="KTD45451.1"/>
    <property type="molecule type" value="Genomic_DNA"/>
</dbReference>
<evidence type="ECO:0000259" key="4">
    <source>
        <dbReference type="Pfam" id="PF00080"/>
    </source>
</evidence>
<dbReference type="EC" id="1.15.1.1" evidence="2"/>
<dbReference type="STRING" id="45073.Lqui_2922"/>
<name>A0A0W0XLN1_9GAMM</name>
<comment type="catalytic activity">
    <reaction evidence="2">
        <text>2 superoxide + 2 H(+) = H2O2 + O2</text>
        <dbReference type="Rhea" id="RHEA:20696"/>
        <dbReference type="ChEBI" id="CHEBI:15378"/>
        <dbReference type="ChEBI" id="CHEBI:15379"/>
        <dbReference type="ChEBI" id="CHEBI:16240"/>
        <dbReference type="ChEBI" id="CHEBI:18421"/>
        <dbReference type="EC" id="1.15.1.1"/>
    </reaction>
</comment>
<gene>
    <name evidence="5" type="primary">sodC</name>
    <name evidence="5" type="ORF">Lqui_2922</name>
</gene>
<dbReference type="Proteomes" id="UP000054618">
    <property type="component" value="Unassembled WGS sequence"/>
</dbReference>
<keyword evidence="3" id="KW-0732">Signal</keyword>
<feature type="signal peptide" evidence="3">
    <location>
        <begin position="1"/>
        <end position="25"/>
    </location>
</feature>
<comment type="function">
    <text evidence="2">Destroys radicals which are normally produced within the cells and which are toxic to biological systems.</text>
</comment>
<dbReference type="PROSITE" id="PS00332">
    <property type="entry name" value="SOD_CU_ZN_2"/>
    <property type="match status" value="1"/>
</dbReference>
<dbReference type="InterPro" id="IPR018152">
    <property type="entry name" value="SOD_Cu/Zn_BS"/>
</dbReference>
<dbReference type="Pfam" id="PF00080">
    <property type="entry name" value="Sod_Cu"/>
    <property type="match status" value="1"/>
</dbReference>
<keyword evidence="6" id="KW-1185">Reference proteome</keyword>
<dbReference type="PRINTS" id="PR00068">
    <property type="entry name" value="CUZNDISMTASE"/>
</dbReference>
<comment type="caution">
    <text evidence="5">The sequence shown here is derived from an EMBL/GenBank/DDBJ whole genome shotgun (WGS) entry which is preliminary data.</text>
</comment>
<dbReference type="PATRIC" id="fig|45073.5.peg.3100"/>
<evidence type="ECO:0000313" key="6">
    <source>
        <dbReference type="Proteomes" id="UP000054618"/>
    </source>
</evidence>
<evidence type="ECO:0000313" key="5">
    <source>
        <dbReference type="EMBL" id="KTD45451.1"/>
    </source>
</evidence>
<proteinExistence type="inferred from homology"/>
<dbReference type="InterPro" id="IPR036423">
    <property type="entry name" value="SOD-like_Cu/Zn_dom_sf"/>
</dbReference>
<reference evidence="5 6" key="1">
    <citation type="submission" date="2015-11" db="EMBL/GenBank/DDBJ databases">
        <title>Genomic analysis of 38 Legionella species identifies large and diverse effector repertoires.</title>
        <authorList>
            <person name="Burstein D."/>
            <person name="Amaro F."/>
            <person name="Zusman T."/>
            <person name="Lifshitz Z."/>
            <person name="Cohen O."/>
            <person name="Gilbert J.A."/>
            <person name="Pupko T."/>
            <person name="Shuman H.A."/>
            <person name="Segal G."/>
        </authorList>
    </citation>
    <scope>NUCLEOTIDE SEQUENCE [LARGE SCALE GENOMIC DNA]</scope>
    <source>
        <strain evidence="5 6">CDC#1442-AUS-E</strain>
    </source>
</reference>
<keyword evidence="2" id="KW-0479">Metal-binding</keyword>
<dbReference type="PANTHER" id="PTHR10003">
    <property type="entry name" value="SUPEROXIDE DISMUTASE CU-ZN -RELATED"/>
    <property type="match status" value="1"/>
</dbReference>
<evidence type="ECO:0000256" key="2">
    <source>
        <dbReference type="RuleBase" id="RU000393"/>
    </source>
</evidence>
<comment type="cofactor">
    <cofactor evidence="2">
        <name>Zn(2+)</name>
        <dbReference type="ChEBI" id="CHEBI:29105"/>
    </cofactor>
    <text evidence="2">Binds 1 zinc ion per subunit.</text>
</comment>
<comment type="similarity">
    <text evidence="1 2">Belongs to the Cu-Zn superoxide dismutase family.</text>
</comment>
<dbReference type="InterPro" id="IPR001424">
    <property type="entry name" value="SOD_Cu_Zn_dom"/>
</dbReference>
<dbReference type="GO" id="GO:0004784">
    <property type="term" value="F:superoxide dismutase activity"/>
    <property type="evidence" value="ECO:0007669"/>
    <property type="project" value="UniProtKB-EC"/>
</dbReference>
<evidence type="ECO:0000256" key="1">
    <source>
        <dbReference type="ARBA" id="ARBA00010457"/>
    </source>
</evidence>
<feature type="domain" description="Superoxide dismutase copper/zinc binding" evidence="4">
    <location>
        <begin position="42"/>
        <end position="165"/>
    </location>
</feature>
<keyword evidence="2" id="KW-0560">Oxidoreductase</keyword>
<keyword evidence="2" id="KW-0186">Copper</keyword>
<evidence type="ECO:0000256" key="3">
    <source>
        <dbReference type="SAM" id="SignalP"/>
    </source>
</evidence>